<dbReference type="SUPFAM" id="SSF53098">
    <property type="entry name" value="Ribonuclease H-like"/>
    <property type="match status" value="1"/>
</dbReference>
<comment type="caution">
    <text evidence="2">The sequence shown here is derived from an EMBL/GenBank/DDBJ whole genome shotgun (WGS) entry which is preliminary data.</text>
</comment>
<evidence type="ECO:0000313" key="2">
    <source>
        <dbReference type="EMBL" id="CAF4907507.1"/>
    </source>
</evidence>
<sequence>MDAANELEAYINDPVRSRFSEYWLNSRFSILKTLVIRIFSVQASSTPVERVFPYAGVILSPRRPNMNEKLFKDLIFLKVDQHLL</sequence>
<protein>
    <recommendedName>
        <fullName evidence="1">HAT C-terminal dimerisation domain-containing protein</fullName>
    </recommendedName>
</protein>
<name>A0A821VIS7_9BILA</name>
<evidence type="ECO:0000313" key="3">
    <source>
        <dbReference type="Proteomes" id="UP000663838"/>
    </source>
</evidence>
<reference evidence="2" key="1">
    <citation type="submission" date="2021-02" db="EMBL/GenBank/DDBJ databases">
        <authorList>
            <person name="Nowell W R."/>
        </authorList>
    </citation>
    <scope>NUCLEOTIDE SEQUENCE</scope>
</reference>
<dbReference type="InterPro" id="IPR008906">
    <property type="entry name" value="HATC_C_dom"/>
</dbReference>
<dbReference type="EMBL" id="CAJOBS010005985">
    <property type="protein sequence ID" value="CAF4907507.1"/>
    <property type="molecule type" value="Genomic_DNA"/>
</dbReference>
<feature type="domain" description="HAT C-terminal dimerisation" evidence="1">
    <location>
        <begin position="21"/>
        <end position="78"/>
    </location>
</feature>
<dbReference type="Proteomes" id="UP000663838">
    <property type="component" value="Unassembled WGS sequence"/>
</dbReference>
<accession>A0A821VIS7</accession>
<evidence type="ECO:0000259" key="1">
    <source>
        <dbReference type="Pfam" id="PF05699"/>
    </source>
</evidence>
<dbReference type="Pfam" id="PF05699">
    <property type="entry name" value="Dimer_Tnp_hAT"/>
    <property type="match status" value="1"/>
</dbReference>
<proteinExistence type="predicted"/>
<dbReference type="GO" id="GO:0046983">
    <property type="term" value="F:protein dimerization activity"/>
    <property type="evidence" value="ECO:0007669"/>
    <property type="project" value="InterPro"/>
</dbReference>
<dbReference type="InterPro" id="IPR012337">
    <property type="entry name" value="RNaseH-like_sf"/>
</dbReference>
<organism evidence="2 3">
    <name type="scientific">Rotaria socialis</name>
    <dbReference type="NCBI Taxonomy" id="392032"/>
    <lineage>
        <taxon>Eukaryota</taxon>
        <taxon>Metazoa</taxon>
        <taxon>Spiralia</taxon>
        <taxon>Gnathifera</taxon>
        <taxon>Rotifera</taxon>
        <taxon>Eurotatoria</taxon>
        <taxon>Bdelloidea</taxon>
        <taxon>Philodinida</taxon>
        <taxon>Philodinidae</taxon>
        <taxon>Rotaria</taxon>
    </lineage>
</organism>
<gene>
    <name evidence="2" type="ORF">TOA249_LOCUS31144</name>
</gene>
<dbReference type="AlphaFoldDB" id="A0A821VIS7"/>